<comment type="caution">
    <text evidence="4">The sequence shown here is derived from an EMBL/GenBank/DDBJ whole genome shotgun (WGS) entry which is preliminary data.</text>
</comment>
<dbReference type="GO" id="GO:0008270">
    <property type="term" value="F:zinc ion binding"/>
    <property type="evidence" value="ECO:0007669"/>
    <property type="project" value="UniProtKB-KW"/>
</dbReference>
<reference evidence="4" key="1">
    <citation type="submission" date="2020-05" db="EMBL/GenBank/DDBJ databases">
        <title>Mycena genomes resolve the evolution of fungal bioluminescence.</title>
        <authorList>
            <person name="Tsai I.J."/>
        </authorList>
    </citation>
    <scope>NUCLEOTIDE SEQUENCE</scope>
    <source>
        <strain evidence="4">CCC161011</strain>
    </source>
</reference>
<protein>
    <submittedName>
        <fullName evidence="4">CCHC-type domain-containing protein</fullName>
    </submittedName>
</protein>
<dbReference type="PROSITE" id="PS50158">
    <property type="entry name" value="ZF_CCHC"/>
    <property type="match status" value="1"/>
</dbReference>
<dbReference type="Pfam" id="PF00098">
    <property type="entry name" value="zf-CCHC"/>
    <property type="match status" value="1"/>
</dbReference>
<evidence type="ECO:0000313" key="4">
    <source>
        <dbReference type="EMBL" id="KAF7334155.1"/>
    </source>
</evidence>
<dbReference type="GO" id="GO:0003676">
    <property type="term" value="F:nucleic acid binding"/>
    <property type="evidence" value="ECO:0007669"/>
    <property type="project" value="InterPro"/>
</dbReference>
<dbReference type="InterPro" id="IPR001878">
    <property type="entry name" value="Znf_CCHC"/>
</dbReference>
<keyword evidence="1" id="KW-0507">mRNA processing</keyword>
<dbReference type="InterPro" id="IPR036875">
    <property type="entry name" value="Znf_CCHC_sf"/>
</dbReference>
<dbReference type="GO" id="GO:0006397">
    <property type="term" value="P:mRNA processing"/>
    <property type="evidence" value="ECO:0007669"/>
    <property type="project" value="UniProtKB-KW"/>
</dbReference>
<dbReference type="SUPFAM" id="SSF57756">
    <property type="entry name" value="Retrovirus zinc finger-like domains"/>
    <property type="match status" value="1"/>
</dbReference>
<evidence type="ECO:0000256" key="2">
    <source>
        <dbReference type="PROSITE-ProRule" id="PRU00047"/>
    </source>
</evidence>
<evidence type="ECO:0000259" key="3">
    <source>
        <dbReference type="PROSITE" id="PS50158"/>
    </source>
</evidence>
<dbReference type="PANTHER" id="PTHR35317">
    <property type="entry name" value="OS04G0629600 PROTEIN"/>
    <property type="match status" value="1"/>
</dbReference>
<dbReference type="Proteomes" id="UP000620124">
    <property type="component" value="Unassembled WGS sequence"/>
</dbReference>
<keyword evidence="2" id="KW-0862">Zinc</keyword>
<dbReference type="Gene3D" id="4.10.60.10">
    <property type="entry name" value="Zinc finger, CCHC-type"/>
    <property type="match status" value="1"/>
</dbReference>
<evidence type="ECO:0000256" key="1">
    <source>
        <dbReference type="ARBA" id="ARBA00022664"/>
    </source>
</evidence>
<feature type="domain" description="CCHC-type" evidence="3">
    <location>
        <begin position="237"/>
        <end position="252"/>
    </location>
</feature>
<gene>
    <name evidence="4" type="ORF">MVEN_02321600</name>
</gene>
<keyword evidence="2" id="KW-0863">Zinc-finger</keyword>
<keyword evidence="2" id="KW-0479">Metal-binding</keyword>
<keyword evidence="5" id="KW-1185">Reference proteome</keyword>
<dbReference type="OrthoDB" id="3265539at2759"/>
<accession>A0A8H6X462</accession>
<proteinExistence type="predicted"/>
<dbReference type="Pfam" id="PF14223">
    <property type="entry name" value="Retrotran_gag_2"/>
    <property type="match status" value="1"/>
</dbReference>
<sequence length="284" mass="31408">MADVSPARFPCLGNANYPEWGLRMEAVLVKKGLWGVVEVLVSKTKSDGLEKTADEMKKERDGLIAKRNVAKMAEARAELILRVEDGQLAHMTARDPMEIWENLQRVHRATGFATSLALRRRFLTAKKADDEMMEAWIGRIQTLVLRMEHAGIEVTAQDQILALTMGLPSSYDAVIINFDATSPEQLTVNHVITRLLNEETRQISSPGSSPNATVSDNAIDEALAAIAARRDPADVTCFFCDKKGHFKSDCPEKVAWQSSKHKRKAGTAALAIGLDSDWEESDAF</sequence>
<dbReference type="AlphaFoldDB" id="A0A8H6X462"/>
<dbReference type="SMART" id="SM00343">
    <property type="entry name" value="ZnF_C2HC"/>
    <property type="match status" value="1"/>
</dbReference>
<dbReference type="EMBL" id="JACAZI010000027">
    <property type="protein sequence ID" value="KAF7334155.1"/>
    <property type="molecule type" value="Genomic_DNA"/>
</dbReference>
<dbReference type="PANTHER" id="PTHR35317:SF40">
    <property type="entry name" value="CCHC-TYPE DOMAIN-CONTAINING PROTEIN"/>
    <property type="match status" value="1"/>
</dbReference>
<name>A0A8H6X462_9AGAR</name>
<evidence type="ECO:0000313" key="5">
    <source>
        <dbReference type="Proteomes" id="UP000620124"/>
    </source>
</evidence>
<organism evidence="4 5">
    <name type="scientific">Mycena venus</name>
    <dbReference type="NCBI Taxonomy" id="2733690"/>
    <lineage>
        <taxon>Eukaryota</taxon>
        <taxon>Fungi</taxon>
        <taxon>Dikarya</taxon>
        <taxon>Basidiomycota</taxon>
        <taxon>Agaricomycotina</taxon>
        <taxon>Agaricomycetes</taxon>
        <taxon>Agaricomycetidae</taxon>
        <taxon>Agaricales</taxon>
        <taxon>Marasmiineae</taxon>
        <taxon>Mycenaceae</taxon>
        <taxon>Mycena</taxon>
    </lineage>
</organism>